<evidence type="ECO:0000313" key="2">
    <source>
        <dbReference type="Proteomes" id="UP001234297"/>
    </source>
</evidence>
<protein>
    <submittedName>
        <fullName evidence="1">Uncharacterized protein</fullName>
    </submittedName>
</protein>
<dbReference type="EMBL" id="CM056815">
    <property type="protein sequence ID" value="KAJ8629390.1"/>
    <property type="molecule type" value="Genomic_DNA"/>
</dbReference>
<accession>A0ACC2L7Z2</accession>
<organism evidence="1 2">
    <name type="scientific">Persea americana</name>
    <name type="common">Avocado</name>
    <dbReference type="NCBI Taxonomy" id="3435"/>
    <lineage>
        <taxon>Eukaryota</taxon>
        <taxon>Viridiplantae</taxon>
        <taxon>Streptophyta</taxon>
        <taxon>Embryophyta</taxon>
        <taxon>Tracheophyta</taxon>
        <taxon>Spermatophyta</taxon>
        <taxon>Magnoliopsida</taxon>
        <taxon>Magnoliidae</taxon>
        <taxon>Laurales</taxon>
        <taxon>Lauraceae</taxon>
        <taxon>Persea</taxon>
    </lineage>
</organism>
<name>A0ACC2L7Z2_PERAE</name>
<keyword evidence="2" id="KW-1185">Reference proteome</keyword>
<proteinExistence type="predicted"/>
<evidence type="ECO:0000313" key="1">
    <source>
        <dbReference type="EMBL" id="KAJ8629390.1"/>
    </source>
</evidence>
<dbReference type="Proteomes" id="UP001234297">
    <property type="component" value="Chromosome 7"/>
</dbReference>
<reference evidence="1 2" key="1">
    <citation type="journal article" date="2022" name="Hortic Res">
        <title>A haplotype resolved chromosomal level avocado genome allows analysis of novel avocado genes.</title>
        <authorList>
            <person name="Nath O."/>
            <person name="Fletcher S.J."/>
            <person name="Hayward A."/>
            <person name="Shaw L.M."/>
            <person name="Masouleh A.K."/>
            <person name="Furtado A."/>
            <person name="Henry R.J."/>
            <person name="Mitter N."/>
        </authorList>
    </citation>
    <scope>NUCLEOTIDE SEQUENCE [LARGE SCALE GENOMIC DNA]</scope>
    <source>
        <strain evidence="2">cv. Hass</strain>
    </source>
</reference>
<sequence>MDSTKELDTDAPQLSSSSEDQDRGLTKLDATWQEVVIIAISRTFIYVQAPNSKSVGPSKHAVCVVVEISVESICRNFLRPVDFKARVLRHVATHEWRILFHVLCKVR</sequence>
<comment type="caution">
    <text evidence="1">The sequence shown here is derived from an EMBL/GenBank/DDBJ whole genome shotgun (WGS) entry which is preliminary data.</text>
</comment>
<gene>
    <name evidence="1" type="ORF">MRB53_022713</name>
</gene>